<evidence type="ECO:0000259" key="3">
    <source>
        <dbReference type="PROSITE" id="PS01031"/>
    </source>
</evidence>
<comment type="similarity">
    <text evidence="1 2">Belongs to the small heat shock protein (HSP20) family.</text>
</comment>
<name>A0A561XKW1_ACIDE</name>
<gene>
    <name evidence="4" type="ORF">ATF69_3132</name>
</gene>
<dbReference type="SUPFAM" id="SSF49764">
    <property type="entry name" value="HSP20-like chaperones"/>
    <property type="match status" value="1"/>
</dbReference>
<accession>A0A561XKW1</accession>
<protein>
    <submittedName>
        <fullName evidence="4">HSP20 family molecular chaperone IbpA</fullName>
    </submittedName>
</protein>
<evidence type="ECO:0000256" key="1">
    <source>
        <dbReference type="PROSITE-ProRule" id="PRU00285"/>
    </source>
</evidence>
<proteinExistence type="inferred from homology"/>
<dbReference type="GeneID" id="51112186"/>
<dbReference type="CDD" id="cd00298">
    <property type="entry name" value="ACD_sHsps_p23-like"/>
    <property type="match status" value="1"/>
</dbReference>
<dbReference type="InterPro" id="IPR002068">
    <property type="entry name" value="A-crystallin/Hsp20_dom"/>
</dbReference>
<organism evidence="4 5">
    <name type="scientific">Acidovorax delafieldii</name>
    <name type="common">Pseudomonas delafieldii</name>
    <dbReference type="NCBI Taxonomy" id="47920"/>
    <lineage>
        <taxon>Bacteria</taxon>
        <taxon>Pseudomonadati</taxon>
        <taxon>Pseudomonadota</taxon>
        <taxon>Betaproteobacteria</taxon>
        <taxon>Burkholderiales</taxon>
        <taxon>Comamonadaceae</taxon>
        <taxon>Acidovorax</taxon>
    </lineage>
</organism>
<dbReference type="InterPro" id="IPR008978">
    <property type="entry name" value="HSP20-like_chaperone"/>
</dbReference>
<dbReference type="Pfam" id="PF00011">
    <property type="entry name" value="HSP20"/>
    <property type="match status" value="1"/>
</dbReference>
<evidence type="ECO:0000313" key="4">
    <source>
        <dbReference type="EMBL" id="TWG36742.1"/>
    </source>
</evidence>
<reference evidence="4 5" key="1">
    <citation type="journal article" date="2015" name="Stand. Genomic Sci.">
        <title>Genomic Encyclopedia of Bacterial and Archaeal Type Strains, Phase III: the genomes of soil and plant-associated and newly described type strains.</title>
        <authorList>
            <person name="Whitman W.B."/>
            <person name="Woyke T."/>
            <person name="Klenk H.P."/>
            <person name="Zhou Y."/>
            <person name="Lilburn T.G."/>
            <person name="Beck B.J."/>
            <person name="De Vos P."/>
            <person name="Vandamme P."/>
            <person name="Eisen J.A."/>
            <person name="Garrity G."/>
            <person name="Hugenholtz P."/>
            <person name="Kyrpides N.C."/>
        </authorList>
    </citation>
    <scope>NUCLEOTIDE SEQUENCE [LARGE SCALE GENOMIC DNA]</scope>
    <source>
        <strain evidence="4 5">DSM 64</strain>
    </source>
</reference>
<dbReference type="AlphaFoldDB" id="A0A561XKW1"/>
<evidence type="ECO:0000256" key="2">
    <source>
        <dbReference type="RuleBase" id="RU003616"/>
    </source>
</evidence>
<dbReference type="RefSeq" id="WP_146871518.1">
    <property type="nucleotide sequence ID" value="NZ_VJWE01000014.1"/>
</dbReference>
<comment type="caution">
    <text evidence="4">The sequence shown here is derived from an EMBL/GenBank/DDBJ whole genome shotgun (WGS) entry which is preliminary data.</text>
</comment>
<sequence length="132" mass="13888">MIFAPVIRRAAYAQAPRSADLALQRFLMGALAQPASAAAAPAAGCTVTQDEKATTLQLDVPGLAREQLSISIEGQVVQVQSVEGAPRKVQRAWELPTEIDASASTAKLENGVLTLTLARLEPVSKATTLTIH</sequence>
<dbReference type="PROSITE" id="PS01031">
    <property type="entry name" value="SHSP"/>
    <property type="match status" value="1"/>
</dbReference>
<dbReference type="EMBL" id="VJWE01000014">
    <property type="protein sequence ID" value="TWG36742.1"/>
    <property type="molecule type" value="Genomic_DNA"/>
</dbReference>
<feature type="domain" description="SHSP" evidence="3">
    <location>
        <begin position="34"/>
        <end position="132"/>
    </location>
</feature>
<evidence type="ECO:0000313" key="5">
    <source>
        <dbReference type="Proteomes" id="UP000321485"/>
    </source>
</evidence>
<dbReference type="Gene3D" id="2.60.40.790">
    <property type="match status" value="1"/>
</dbReference>
<dbReference type="Proteomes" id="UP000321485">
    <property type="component" value="Unassembled WGS sequence"/>
</dbReference>